<reference evidence="10 11" key="1">
    <citation type="submission" date="2013-11" db="EMBL/GenBank/DDBJ databases">
        <title>Genome sequencing of Stegodyphus mimosarum.</title>
        <authorList>
            <person name="Bechsgaard J."/>
        </authorList>
    </citation>
    <scope>NUCLEOTIDE SEQUENCE [LARGE SCALE GENOMIC DNA]</scope>
</reference>
<dbReference type="OrthoDB" id="4096at2759"/>
<evidence type="ECO:0000256" key="5">
    <source>
        <dbReference type="ARBA" id="ARBA00022737"/>
    </source>
</evidence>
<evidence type="ECO:0000256" key="2">
    <source>
        <dbReference type="ARBA" id="ARBA00022517"/>
    </source>
</evidence>
<dbReference type="EMBL" id="KK120444">
    <property type="protein sequence ID" value="KFM78309.1"/>
    <property type="molecule type" value="Genomic_DNA"/>
</dbReference>
<dbReference type="Gene3D" id="2.130.10.10">
    <property type="entry name" value="YVTN repeat-like/Quinoprotein amine dehydrogenase"/>
    <property type="match status" value="3"/>
</dbReference>
<dbReference type="InterPro" id="IPR011048">
    <property type="entry name" value="Haem_d1_sf"/>
</dbReference>
<accession>A0A087ULS0</accession>
<gene>
    <name evidence="10" type="ORF">X975_12553</name>
</gene>
<dbReference type="Proteomes" id="UP000054359">
    <property type="component" value="Unassembled WGS sequence"/>
</dbReference>
<keyword evidence="2" id="KW-0690">Ribosome biogenesis</keyword>
<organism evidence="10 11">
    <name type="scientific">Stegodyphus mimosarum</name>
    <name type="common">African social velvet spider</name>
    <dbReference type="NCBI Taxonomy" id="407821"/>
    <lineage>
        <taxon>Eukaryota</taxon>
        <taxon>Metazoa</taxon>
        <taxon>Ecdysozoa</taxon>
        <taxon>Arthropoda</taxon>
        <taxon>Chelicerata</taxon>
        <taxon>Arachnida</taxon>
        <taxon>Araneae</taxon>
        <taxon>Araneomorphae</taxon>
        <taxon>Entelegynae</taxon>
        <taxon>Eresoidea</taxon>
        <taxon>Eresidae</taxon>
        <taxon>Stegodyphus</taxon>
    </lineage>
</organism>
<dbReference type="GO" id="GO:0032040">
    <property type="term" value="C:small-subunit processome"/>
    <property type="evidence" value="ECO:0007669"/>
    <property type="project" value="InterPro"/>
</dbReference>
<evidence type="ECO:0000256" key="1">
    <source>
        <dbReference type="ARBA" id="ARBA00004604"/>
    </source>
</evidence>
<keyword evidence="6" id="KW-0804">Transcription</keyword>
<dbReference type="InterPro" id="IPR057644">
    <property type="entry name" value="Beta-prop_WDR75_2nd"/>
</dbReference>
<keyword evidence="11" id="KW-1185">Reference proteome</keyword>
<evidence type="ECO:0000259" key="9">
    <source>
        <dbReference type="Pfam" id="PF23769"/>
    </source>
</evidence>
<comment type="subcellular location">
    <subcellularLocation>
        <location evidence="1">Nucleus</location>
        <location evidence="1">Nucleolus</location>
    </subcellularLocation>
</comment>
<name>A0A087ULS0_STEMI</name>
<dbReference type="GO" id="GO:2000234">
    <property type="term" value="P:positive regulation of rRNA processing"/>
    <property type="evidence" value="ECO:0007669"/>
    <property type="project" value="TreeGrafter"/>
</dbReference>
<evidence type="ECO:0000256" key="3">
    <source>
        <dbReference type="ARBA" id="ARBA00022552"/>
    </source>
</evidence>
<dbReference type="PROSITE" id="PS50082">
    <property type="entry name" value="WD_REPEATS_2"/>
    <property type="match status" value="1"/>
</dbReference>
<keyword evidence="3" id="KW-0698">rRNA processing</keyword>
<feature type="domain" description="WD repeat-containing protein 75 second beta-propeller" evidence="9">
    <location>
        <begin position="330"/>
        <end position="652"/>
    </location>
</feature>
<evidence type="ECO:0000256" key="8">
    <source>
        <dbReference type="PROSITE-ProRule" id="PRU00221"/>
    </source>
</evidence>
<dbReference type="GO" id="GO:0003723">
    <property type="term" value="F:RNA binding"/>
    <property type="evidence" value="ECO:0007669"/>
    <property type="project" value="InterPro"/>
</dbReference>
<dbReference type="InterPro" id="IPR015943">
    <property type="entry name" value="WD40/YVTN_repeat-like_dom_sf"/>
</dbReference>
<feature type="non-terminal residue" evidence="10">
    <location>
        <position position="743"/>
    </location>
</feature>
<evidence type="ECO:0000313" key="10">
    <source>
        <dbReference type="EMBL" id="KFM78309.1"/>
    </source>
</evidence>
<dbReference type="PANTHER" id="PTHR44215:SF1">
    <property type="entry name" value="WD REPEAT-CONTAINING PROTEIN 75"/>
    <property type="match status" value="1"/>
</dbReference>
<dbReference type="InterPro" id="IPR001680">
    <property type="entry name" value="WD40_rpt"/>
</dbReference>
<feature type="repeat" description="WD" evidence="8">
    <location>
        <begin position="226"/>
        <end position="267"/>
    </location>
</feature>
<dbReference type="SUPFAM" id="SSF50978">
    <property type="entry name" value="WD40 repeat-like"/>
    <property type="match status" value="1"/>
</dbReference>
<dbReference type="SUPFAM" id="SSF51004">
    <property type="entry name" value="C-terminal (heme d1) domain of cytochrome cd1-nitrite reductase"/>
    <property type="match status" value="1"/>
</dbReference>
<sequence>MIDLKVKIRAGASLVKVRPLFTFDSKSIIVANGSDIKVFSIQSGECIRTLRYHKRPVVSLQECKKNVLQILSCCEGGTVIRWDYSEGKLLQVYNAPISTVAAFYAPNDTFRWFMTKKYEDHFRLYSCYPKTVEKASVQMVLKPVLPIQNTIAFGFKGKFVAAVYDNNLTIYELEKKIFVRHKTGERMLKCVVCHPSDDIVATGDNQGRVIVWSNIFDSKRPIRSIYHWHTLPVADLVFSTEGSYLYSGGGEAALVKWNLFSEQKSVIPRLGSPICHVNISTDNSYVVSAHEDNALQVINTQRIVVQIIQGLTQGHFQGTKSGNLLPTGMVYDPRTKALVMNGRPGHLQFYDITEDKQLFNLDITGRNFISQERDSIVLNTDVHKTAIDDRGIWLATTEYWYDEETSPQLWLKFWEFDITKQTFGLNTNVILPHNKEVNCILFRPVDAVSELPLAVTTSNDCKFKIWSLQQDTNSDQKQTWSCTSMGCYRDLPAGDACFSEEGSLLAVAFGKAATLWTVDSTALKAVLCNDKSKRNIVQTLFGRNSCSHLLVCHDGTSITVWDVLSLSITWIVHTEVQIIVGDRASNVIAAFCQNQNLIVFRPNDPFPVYALSNASKTPVISAVFVSKDSSCASRGSENFYEKSQLYFFNEEQNLLTLTDEPDTEIPDSAKNLISQNIPKTPFGMLQAEHKVSNVETVNPQPLTIHTKGDIKMVTIPCPTLQDPILLCSSLLTSFLIPKQNLVQ</sequence>
<dbReference type="GO" id="GO:0006364">
    <property type="term" value="P:rRNA processing"/>
    <property type="evidence" value="ECO:0007669"/>
    <property type="project" value="UniProtKB-KW"/>
</dbReference>
<evidence type="ECO:0000256" key="4">
    <source>
        <dbReference type="ARBA" id="ARBA00022574"/>
    </source>
</evidence>
<dbReference type="OMA" id="WILNTRI"/>
<evidence type="ECO:0000256" key="7">
    <source>
        <dbReference type="ARBA" id="ARBA00023242"/>
    </source>
</evidence>
<dbReference type="Pfam" id="PF23869">
    <property type="entry name" value="Beta-prop_WDR75_1st"/>
    <property type="match status" value="1"/>
</dbReference>
<keyword evidence="7" id="KW-0539">Nucleus</keyword>
<dbReference type="InterPro" id="IPR053826">
    <property type="entry name" value="WDR75"/>
</dbReference>
<protein>
    <submittedName>
        <fullName evidence="10">WD repeat-containing protein 75</fullName>
    </submittedName>
</protein>
<dbReference type="SMART" id="SM00320">
    <property type="entry name" value="WD40"/>
    <property type="match status" value="6"/>
</dbReference>
<dbReference type="InterPro" id="IPR036322">
    <property type="entry name" value="WD40_repeat_dom_sf"/>
</dbReference>
<evidence type="ECO:0000256" key="6">
    <source>
        <dbReference type="ARBA" id="ARBA00023163"/>
    </source>
</evidence>
<dbReference type="Pfam" id="PF23769">
    <property type="entry name" value="Beta-prop_WDR75_2nd"/>
    <property type="match status" value="1"/>
</dbReference>
<keyword evidence="4 8" id="KW-0853">WD repeat</keyword>
<dbReference type="AlphaFoldDB" id="A0A087ULS0"/>
<keyword evidence="5" id="KW-0677">Repeat</keyword>
<proteinExistence type="predicted"/>
<dbReference type="STRING" id="407821.A0A087ULS0"/>
<evidence type="ECO:0000313" key="11">
    <source>
        <dbReference type="Proteomes" id="UP000054359"/>
    </source>
</evidence>
<dbReference type="GO" id="GO:0045943">
    <property type="term" value="P:positive regulation of transcription by RNA polymerase I"/>
    <property type="evidence" value="ECO:0007669"/>
    <property type="project" value="InterPro"/>
</dbReference>
<dbReference type="PANTHER" id="PTHR44215">
    <property type="entry name" value="WD REPEAT-CONTAINING PROTEIN 75"/>
    <property type="match status" value="1"/>
</dbReference>